<sequence length="676" mass="74615">MKTVSWCNLFLFKLNVRFLQEQTYSAITLQARGGSTQTGQALKYILRKGFPGGRNTTVPRILIVLTDGKSQGTVQPASQLKEEGITIFAVGIKYPRWDELHTLASLPTEQHVLFAEHFDDAVNGLYTTLTSTSVCTAVPSDPCDSQPCHNGGTCIPDGLEKYRCVCPVGFGGDPNCAPKLSLDCSVDLLFLVEGSSNVSLEGFLRYKSFMRRFVQTVLTPDTPVNVGLAQYSDDVRMEMKIGEYRGIPELLQSIDGMRYRGGGTRTGKALSYVAQFGFKSTPVFADVQDDLPRVVVLMTDSGSEDSVTEPAKYTRDREIFIIGVGGEFLKEDLNKITGNPQRTITYSSPQHLLSRILDLRSKICSVDSQGCLAQSLDLVFALDASDGVGNENFYRLRDFVRSTSVQFDINRDVTQIGLVTYGRELSTMFALDTYDSGTRVMQAINQVPYIGGRASTGSALLHIHDNVMTVQKGARPGVNKAIVVITDGAGGDDAAVPSQRIRNNGISVFVVGIGDAQRDTLLKIAGSEDHMIPVASYEDLKYFEDVLVQKVCEEAKKAVNLCKPSPCMNDGICTLRNGSYRCECRGWEGPHCENSKFSCVLLEKQLKHTIIYVFFLYINYKKKFKHLPHPCLNFWFVFDSKHSSGSNEILSDFLTSCNSLTLCGQRLIKIAKAICL</sequence>
<dbReference type="PRINTS" id="PR00453">
    <property type="entry name" value="VWFADOMAIN"/>
</dbReference>
<dbReference type="SMART" id="SM00179">
    <property type="entry name" value="EGF_CA"/>
    <property type="match status" value="2"/>
</dbReference>
<dbReference type="SMART" id="SM00181">
    <property type="entry name" value="EGF"/>
    <property type="match status" value="2"/>
</dbReference>
<evidence type="ECO:0000256" key="3">
    <source>
        <dbReference type="ARBA" id="ARBA00022737"/>
    </source>
</evidence>
<dbReference type="Pfam" id="PF00008">
    <property type="entry name" value="EGF"/>
    <property type="match status" value="1"/>
</dbReference>
<keyword evidence="3" id="KW-0677">Repeat</keyword>
<dbReference type="Gene3D" id="3.40.50.410">
    <property type="entry name" value="von Willebrand factor, type A domain"/>
    <property type="match status" value="3"/>
</dbReference>
<feature type="domain" description="VWFA" evidence="7">
    <location>
        <begin position="187"/>
        <end position="363"/>
    </location>
</feature>
<evidence type="ECO:0000313" key="8">
    <source>
        <dbReference type="EMBL" id="RXM31779.1"/>
    </source>
</evidence>
<comment type="caution">
    <text evidence="8">The sequence shown here is derived from an EMBL/GenBank/DDBJ whole genome shotgun (WGS) entry which is preliminary data.</text>
</comment>
<dbReference type="PANTHER" id="PTHR24020:SF87">
    <property type="entry name" value="COLLAGEN ALPHA-1(VI) CHAIN-LIKE"/>
    <property type="match status" value="1"/>
</dbReference>
<reference evidence="8 9" key="1">
    <citation type="submission" date="2019-01" db="EMBL/GenBank/DDBJ databases">
        <title>Draft Genome and Complete Hox-Cluster Characterization of the Sterlet Sturgeon (Acipenser ruthenus).</title>
        <authorList>
            <person name="Wei Q."/>
        </authorList>
    </citation>
    <scope>NUCLEOTIDE SEQUENCE [LARGE SCALE GENOMIC DNA]</scope>
    <source>
        <strain evidence="8">WHYD16114868_AA</strain>
        <tissue evidence="8">Blood</tissue>
    </source>
</reference>
<evidence type="ECO:0000259" key="7">
    <source>
        <dbReference type="PROSITE" id="PS50234"/>
    </source>
</evidence>
<dbReference type="AlphaFoldDB" id="A0A444U9D5"/>
<dbReference type="EMBL" id="SCEB01215012">
    <property type="protein sequence ID" value="RXM31779.1"/>
    <property type="molecule type" value="Genomic_DNA"/>
</dbReference>
<evidence type="ECO:0000259" key="6">
    <source>
        <dbReference type="PROSITE" id="PS50026"/>
    </source>
</evidence>
<dbReference type="Pfam" id="PF00092">
    <property type="entry name" value="VWA"/>
    <property type="match status" value="3"/>
</dbReference>
<dbReference type="SMART" id="SM00327">
    <property type="entry name" value="VWA"/>
    <property type="match status" value="3"/>
</dbReference>
<dbReference type="InterPro" id="IPR050525">
    <property type="entry name" value="ECM_Assembly_Org"/>
</dbReference>
<proteinExistence type="predicted"/>
<protein>
    <submittedName>
        <fullName evidence="8">von Willebrand factor A domain-containing protein 2</fullName>
    </submittedName>
</protein>
<feature type="domain" description="VWFA" evidence="7">
    <location>
        <begin position="377"/>
        <end position="551"/>
    </location>
</feature>
<feature type="domain" description="EGF-like" evidence="6">
    <location>
        <begin position="558"/>
        <end position="593"/>
    </location>
</feature>
<dbReference type="GO" id="GO:0005509">
    <property type="term" value="F:calcium ion binding"/>
    <property type="evidence" value="ECO:0007669"/>
    <property type="project" value="InterPro"/>
</dbReference>
<dbReference type="SUPFAM" id="SSF57196">
    <property type="entry name" value="EGF/Laminin"/>
    <property type="match status" value="1"/>
</dbReference>
<evidence type="ECO:0000256" key="5">
    <source>
        <dbReference type="PROSITE-ProRule" id="PRU00076"/>
    </source>
</evidence>
<dbReference type="FunFam" id="3.40.50.410:FF:000054">
    <property type="entry name" value="von Willebrand factor A domain containing 2"/>
    <property type="match status" value="1"/>
</dbReference>
<comment type="caution">
    <text evidence="5">Lacks conserved residue(s) required for the propagation of feature annotation.</text>
</comment>
<organism evidence="8 9">
    <name type="scientific">Acipenser ruthenus</name>
    <name type="common">Sterlet sturgeon</name>
    <dbReference type="NCBI Taxonomy" id="7906"/>
    <lineage>
        <taxon>Eukaryota</taxon>
        <taxon>Metazoa</taxon>
        <taxon>Chordata</taxon>
        <taxon>Craniata</taxon>
        <taxon>Vertebrata</taxon>
        <taxon>Euteleostomi</taxon>
        <taxon>Actinopterygii</taxon>
        <taxon>Chondrostei</taxon>
        <taxon>Acipenseriformes</taxon>
        <taxon>Acipenseridae</taxon>
        <taxon>Acipenser</taxon>
    </lineage>
</organism>
<dbReference type="PANTHER" id="PTHR24020">
    <property type="entry name" value="COLLAGEN ALPHA"/>
    <property type="match status" value="1"/>
</dbReference>
<dbReference type="InterPro" id="IPR036465">
    <property type="entry name" value="vWFA_dom_sf"/>
</dbReference>
<evidence type="ECO:0000256" key="1">
    <source>
        <dbReference type="ARBA" id="ARBA00022536"/>
    </source>
</evidence>
<keyword evidence="1 5" id="KW-0245">EGF-like domain</keyword>
<dbReference type="PROSITE" id="PS01186">
    <property type="entry name" value="EGF_2"/>
    <property type="match status" value="1"/>
</dbReference>
<feature type="domain" description="EGF-like" evidence="6">
    <location>
        <begin position="139"/>
        <end position="177"/>
    </location>
</feature>
<dbReference type="InterPro" id="IPR002035">
    <property type="entry name" value="VWF_A"/>
</dbReference>
<dbReference type="Proteomes" id="UP000289886">
    <property type="component" value="Unassembled WGS sequence"/>
</dbReference>
<name>A0A444U9D5_ACIRT</name>
<dbReference type="FunFam" id="3.40.50.410:FF:000047">
    <property type="entry name" value="von Willebrand factor A domain containing 2"/>
    <property type="match status" value="1"/>
</dbReference>
<accession>A0A444U9D5</accession>
<dbReference type="CDD" id="cd00053">
    <property type="entry name" value="EGF"/>
    <property type="match status" value="1"/>
</dbReference>
<keyword evidence="4" id="KW-1015">Disulfide bond</keyword>
<dbReference type="Gene3D" id="2.10.25.10">
    <property type="entry name" value="Laminin"/>
    <property type="match status" value="2"/>
</dbReference>
<gene>
    <name evidence="8" type="ORF">EOD39_6661</name>
</gene>
<dbReference type="PROSITE" id="PS50026">
    <property type="entry name" value="EGF_3"/>
    <property type="match status" value="2"/>
</dbReference>
<keyword evidence="9" id="KW-1185">Reference proteome</keyword>
<dbReference type="SUPFAM" id="SSF53300">
    <property type="entry name" value="vWA-like"/>
    <property type="match status" value="3"/>
</dbReference>
<evidence type="ECO:0000256" key="2">
    <source>
        <dbReference type="ARBA" id="ARBA00022729"/>
    </source>
</evidence>
<keyword evidence="2" id="KW-0732">Signal</keyword>
<dbReference type="InterPro" id="IPR000742">
    <property type="entry name" value="EGF"/>
</dbReference>
<dbReference type="InterPro" id="IPR001881">
    <property type="entry name" value="EGF-like_Ca-bd_dom"/>
</dbReference>
<evidence type="ECO:0000256" key="4">
    <source>
        <dbReference type="ARBA" id="ARBA00023157"/>
    </source>
</evidence>
<feature type="domain" description="VWFA" evidence="7">
    <location>
        <begin position="33"/>
        <end position="129"/>
    </location>
</feature>
<dbReference type="CDD" id="cd00054">
    <property type="entry name" value="EGF_CA"/>
    <property type="match status" value="1"/>
</dbReference>
<evidence type="ECO:0000313" key="9">
    <source>
        <dbReference type="Proteomes" id="UP000289886"/>
    </source>
</evidence>
<dbReference type="FunFam" id="2.10.25.10:FF:000066">
    <property type="entry name" value="FAT atypical cadherin 4"/>
    <property type="match status" value="1"/>
</dbReference>
<dbReference type="PROSITE" id="PS50234">
    <property type="entry name" value="VWFA"/>
    <property type="match status" value="3"/>
</dbReference>